<dbReference type="InterPro" id="IPR025751">
    <property type="entry name" value="RsbRD_N_dom"/>
</dbReference>
<sequence length="154" mass="16039">MCTSGQYDPEPEDPHGVFDVPELTELLRIWSVRSPGAASAPQPVADFGTAFRVGLGLALALLDDSDPSGRQVLARLEVAAARWAGEEVPLEVIQHALHEGVKSGLGLRDSPLLRGSDPASGGVDGSFVVDVLDTLTAAVSRAYVAQVRSGQAPA</sequence>
<dbReference type="EMBL" id="JAAXOO010000001">
    <property type="protein sequence ID" value="NKY32179.1"/>
    <property type="molecule type" value="Genomic_DNA"/>
</dbReference>
<reference evidence="2 3" key="1">
    <citation type="submission" date="2020-04" db="EMBL/GenBank/DDBJ databases">
        <title>MicrobeNet Type strains.</title>
        <authorList>
            <person name="Nicholson A.C."/>
        </authorList>
    </citation>
    <scope>NUCLEOTIDE SEQUENCE [LARGE SCALE GENOMIC DNA]</scope>
    <source>
        <strain evidence="2 3">DSM 45078</strain>
    </source>
</reference>
<name>A0A846XAR9_9NOCA</name>
<feature type="domain" description="RsbT co-antagonist protein RsbRD N-terminal" evidence="1">
    <location>
        <begin position="35"/>
        <end position="146"/>
    </location>
</feature>
<dbReference type="AlphaFoldDB" id="A0A846XAR9"/>
<dbReference type="Proteomes" id="UP000565715">
    <property type="component" value="Unassembled WGS sequence"/>
</dbReference>
<gene>
    <name evidence="2" type="ORF">HGA13_03690</name>
</gene>
<proteinExistence type="predicted"/>
<evidence type="ECO:0000313" key="3">
    <source>
        <dbReference type="Proteomes" id="UP000565715"/>
    </source>
</evidence>
<evidence type="ECO:0000313" key="2">
    <source>
        <dbReference type="EMBL" id="NKY32179.1"/>
    </source>
</evidence>
<evidence type="ECO:0000259" key="1">
    <source>
        <dbReference type="Pfam" id="PF14361"/>
    </source>
</evidence>
<comment type="caution">
    <text evidence="2">The sequence shown here is derived from an EMBL/GenBank/DDBJ whole genome shotgun (WGS) entry which is preliminary data.</text>
</comment>
<dbReference type="Pfam" id="PF14361">
    <property type="entry name" value="RsbRD_N"/>
    <property type="match status" value="1"/>
</dbReference>
<organism evidence="2 3">
    <name type="scientific">Nocardia speluncae</name>
    <dbReference type="NCBI Taxonomy" id="419477"/>
    <lineage>
        <taxon>Bacteria</taxon>
        <taxon>Bacillati</taxon>
        <taxon>Actinomycetota</taxon>
        <taxon>Actinomycetes</taxon>
        <taxon>Mycobacteriales</taxon>
        <taxon>Nocardiaceae</taxon>
        <taxon>Nocardia</taxon>
    </lineage>
</organism>
<dbReference type="RefSeq" id="WP_157112604.1">
    <property type="nucleotide sequence ID" value="NZ_JAAXOO010000001.1"/>
</dbReference>
<protein>
    <recommendedName>
        <fullName evidence="1">RsbT co-antagonist protein RsbRD N-terminal domain-containing protein</fullName>
    </recommendedName>
</protein>
<keyword evidence="3" id="KW-1185">Reference proteome</keyword>
<accession>A0A846XAR9</accession>